<evidence type="ECO:0000259" key="17">
    <source>
        <dbReference type="PROSITE" id="PS51285"/>
    </source>
</evidence>
<protein>
    <recommendedName>
        <fullName evidence="2 12">cGMP-dependent protein kinase</fullName>
        <ecNumber evidence="2 12">2.7.11.12</ecNumber>
    </recommendedName>
</protein>
<dbReference type="PROSITE" id="PS50042">
    <property type="entry name" value="CNMP_BINDING_3"/>
    <property type="match status" value="2"/>
</dbReference>
<dbReference type="Proteomes" id="UP000695000">
    <property type="component" value="Unplaced"/>
</dbReference>
<evidence type="ECO:0000256" key="4">
    <source>
        <dbReference type="ARBA" id="ARBA00022535"/>
    </source>
</evidence>
<keyword evidence="7 12" id="KW-0418">Kinase</keyword>
<organism evidence="18 19">
    <name type="scientific">Nicrophorus vespilloides</name>
    <name type="common">Boreal carrion beetle</name>
    <dbReference type="NCBI Taxonomy" id="110193"/>
    <lineage>
        <taxon>Eukaryota</taxon>
        <taxon>Metazoa</taxon>
        <taxon>Ecdysozoa</taxon>
        <taxon>Arthropoda</taxon>
        <taxon>Hexapoda</taxon>
        <taxon>Insecta</taxon>
        <taxon>Pterygota</taxon>
        <taxon>Neoptera</taxon>
        <taxon>Endopterygota</taxon>
        <taxon>Coleoptera</taxon>
        <taxon>Polyphaga</taxon>
        <taxon>Staphyliniformia</taxon>
        <taxon>Silphidae</taxon>
        <taxon>Nicrophorinae</taxon>
        <taxon>Nicrophorus</taxon>
    </lineage>
</organism>
<keyword evidence="18" id="KW-1185">Reference proteome</keyword>
<evidence type="ECO:0000256" key="6">
    <source>
        <dbReference type="ARBA" id="ARBA00022741"/>
    </source>
</evidence>
<feature type="domain" description="AGC-kinase C-terminal" evidence="17">
    <location>
        <begin position="659"/>
        <end position="710"/>
    </location>
</feature>
<dbReference type="SMART" id="SM00220">
    <property type="entry name" value="S_TKc"/>
    <property type="match status" value="1"/>
</dbReference>
<dbReference type="PROSITE" id="PS00108">
    <property type="entry name" value="PROTEIN_KINASE_ST"/>
    <property type="match status" value="1"/>
</dbReference>
<dbReference type="PANTHER" id="PTHR24353">
    <property type="entry name" value="CYCLIC NUCLEOTIDE-DEPENDENT PROTEIN KINASE"/>
    <property type="match status" value="1"/>
</dbReference>
<dbReference type="RefSeq" id="XP_017773066.1">
    <property type="nucleotide sequence ID" value="XM_017917577.1"/>
</dbReference>
<dbReference type="PROSITE" id="PS51285">
    <property type="entry name" value="AGC_KINASE_CTER"/>
    <property type="match status" value="1"/>
</dbReference>
<dbReference type="PANTHER" id="PTHR24353:SF144">
    <property type="match status" value="1"/>
</dbReference>
<evidence type="ECO:0000256" key="13">
    <source>
        <dbReference type="PROSITE-ProRule" id="PRU10141"/>
    </source>
</evidence>
<feature type="domain" description="Protein kinase" evidence="15">
    <location>
        <begin position="397"/>
        <end position="658"/>
    </location>
</feature>
<dbReference type="PIRSF" id="PIRSF000559">
    <property type="entry name" value="cGMP-dep_kinase"/>
    <property type="match status" value="1"/>
</dbReference>
<dbReference type="PROSITE" id="PS00107">
    <property type="entry name" value="PROTEIN_KINASE_ATP"/>
    <property type="match status" value="1"/>
</dbReference>
<feature type="domain" description="Cyclic nucleotide-binding" evidence="16">
    <location>
        <begin position="263"/>
        <end position="364"/>
    </location>
</feature>
<name>A0ABM1MER6_NICVS</name>
<evidence type="ECO:0000259" key="15">
    <source>
        <dbReference type="PROSITE" id="PS50011"/>
    </source>
</evidence>
<feature type="binding site" evidence="13">
    <location>
        <position position="427"/>
    </location>
    <ligand>
        <name>ATP</name>
        <dbReference type="ChEBI" id="CHEBI:30616"/>
    </ligand>
</feature>
<evidence type="ECO:0000256" key="12">
    <source>
        <dbReference type="PIRNR" id="PIRNR000559"/>
    </source>
</evidence>
<evidence type="ECO:0000256" key="14">
    <source>
        <dbReference type="SAM" id="MobiDB-lite"/>
    </source>
</evidence>
<dbReference type="InterPro" id="IPR011009">
    <property type="entry name" value="Kinase-like_dom_sf"/>
</dbReference>
<keyword evidence="4 12" id="KW-0140">cGMP</keyword>
<dbReference type="SMART" id="SM00100">
    <property type="entry name" value="cNMP"/>
    <property type="match status" value="2"/>
</dbReference>
<evidence type="ECO:0000256" key="11">
    <source>
        <dbReference type="ARBA" id="ARBA00047462"/>
    </source>
</evidence>
<dbReference type="PRINTS" id="PR00103">
    <property type="entry name" value="CAMPKINASE"/>
</dbReference>
<dbReference type="EC" id="2.7.11.12" evidence="2 12"/>
<feature type="region of interest" description="Disordered" evidence="14">
    <location>
        <begin position="33"/>
        <end position="95"/>
    </location>
</feature>
<dbReference type="GeneID" id="108560138"/>
<keyword evidence="3 12" id="KW-0723">Serine/threonine-protein kinase</keyword>
<accession>A0ABM1MER6</accession>
<keyword evidence="6 12" id="KW-0547">Nucleotide-binding</keyword>
<dbReference type="InterPro" id="IPR018490">
    <property type="entry name" value="cNMP-bd_dom_sf"/>
</dbReference>
<evidence type="ECO:0000256" key="8">
    <source>
        <dbReference type="ARBA" id="ARBA00022840"/>
    </source>
</evidence>
<gene>
    <name evidence="19" type="primary">LOC108560138</name>
</gene>
<dbReference type="InterPro" id="IPR018488">
    <property type="entry name" value="cNMP-bd_CS"/>
</dbReference>
<dbReference type="InterPro" id="IPR008271">
    <property type="entry name" value="Ser/Thr_kinase_AS"/>
</dbReference>
<sequence>MSIFLRIFCPCKRSDHWKPEVIDTTNEDTKRSIKNANKNENSIRNDTVNKNHESDTPTNQTQVQVEVIKNPDDNCSKPVKTEDESIDSSNEKAERRLTSEELKDIERRGGFRARKIDFNKEIPKHSKSKADEHIIETAISNNEFLCNIFKGVQLQAIVSAMYPREVSPGEILIKQGEDGDNLFVSAEGRYEIIINGELYNSFNDSRIFGELAILYNNKRLATIKAVTKGRVWILDGQAYLQITVKNALAEEKELLSFLRNVPAVNKANDQKLKQIINLLKQDFFQTNTEIVKQGDKGDKFYIIKAGTACVSIDGKGQVATLSRGQFFGERALLQEDCRQATVTADSPGVECLSLCRQDFIDYLGDLKAFIDKDEPDQTHTDNVIISNEYSDLKLTDLDLITTLGIGGFGRVELVQHKERPDFVFALKYLKKKNMAEERQHAFNEKNILLSCDSCFIIKLYKTFQNQKYLYYLMESCLGGDLWGLLQKQKGRCFDESKAKFLTGCVIEAIAHLHGRNIVYRDLKPENMLIDNFGYVKLIDFSFAKHLKNGEKTFTFVGTPEYVAPEIVYNRGHDKSVDYWALGIFIFELLVGKTPFRSNDPSFMKTYTLIIKGIDNVMFPSRIPKTAQQLIRKLCKSIASERLGNQRNGIDDIRNHKWFADFDWKKLRERKYSKVPYVPKLKNSTDTSAFDKFPKDEDIPSDVEDDIWNGF</sequence>
<feature type="compositionally biased region" description="Basic and acidic residues" evidence="14">
    <location>
        <begin position="69"/>
        <end position="95"/>
    </location>
</feature>
<evidence type="ECO:0000256" key="9">
    <source>
        <dbReference type="ARBA" id="ARBA00022992"/>
    </source>
</evidence>
<evidence type="ECO:0000313" key="18">
    <source>
        <dbReference type="Proteomes" id="UP000695000"/>
    </source>
</evidence>
<evidence type="ECO:0000256" key="10">
    <source>
        <dbReference type="ARBA" id="ARBA00047298"/>
    </source>
</evidence>
<comment type="catalytic activity">
    <reaction evidence="11">
        <text>L-seryl-[protein] + ATP = O-phospho-L-seryl-[protein] + ADP + H(+)</text>
        <dbReference type="Rhea" id="RHEA:17989"/>
        <dbReference type="Rhea" id="RHEA-COMP:9863"/>
        <dbReference type="Rhea" id="RHEA-COMP:11604"/>
        <dbReference type="ChEBI" id="CHEBI:15378"/>
        <dbReference type="ChEBI" id="CHEBI:29999"/>
        <dbReference type="ChEBI" id="CHEBI:30616"/>
        <dbReference type="ChEBI" id="CHEBI:83421"/>
        <dbReference type="ChEBI" id="CHEBI:456216"/>
        <dbReference type="EC" id="2.7.11.12"/>
    </reaction>
</comment>
<proteinExistence type="inferred from homology"/>
<dbReference type="InterPro" id="IPR014710">
    <property type="entry name" value="RmlC-like_jellyroll"/>
</dbReference>
<evidence type="ECO:0000256" key="1">
    <source>
        <dbReference type="ARBA" id="ARBA00006352"/>
    </source>
</evidence>
<keyword evidence="9 12" id="KW-0142">cGMP-binding</keyword>
<dbReference type="InterPro" id="IPR000595">
    <property type="entry name" value="cNMP-bd_dom"/>
</dbReference>
<comment type="catalytic activity">
    <reaction evidence="10 12">
        <text>L-threonyl-[protein] + ATP = O-phospho-L-threonyl-[protein] + ADP + H(+)</text>
        <dbReference type="Rhea" id="RHEA:46608"/>
        <dbReference type="Rhea" id="RHEA-COMP:11060"/>
        <dbReference type="Rhea" id="RHEA-COMP:11605"/>
        <dbReference type="ChEBI" id="CHEBI:15378"/>
        <dbReference type="ChEBI" id="CHEBI:30013"/>
        <dbReference type="ChEBI" id="CHEBI:30616"/>
        <dbReference type="ChEBI" id="CHEBI:61977"/>
        <dbReference type="ChEBI" id="CHEBI:456216"/>
        <dbReference type="EC" id="2.7.11.12"/>
    </reaction>
</comment>
<feature type="compositionally biased region" description="Basic and acidic residues" evidence="14">
    <location>
        <begin position="41"/>
        <end position="55"/>
    </location>
</feature>
<dbReference type="Gene3D" id="3.30.200.20">
    <property type="entry name" value="Phosphorylase Kinase, domain 1"/>
    <property type="match status" value="1"/>
</dbReference>
<feature type="domain" description="Cyclic nucleotide-binding" evidence="16">
    <location>
        <begin position="145"/>
        <end position="260"/>
    </location>
</feature>
<dbReference type="Gene3D" id="2.60.120.10">
    <property type="entry name" value="Jelly Rolls"/>
    <property type="match status" value="2"/>
</dbReference>
<dbReference type="Gene3D" id="1.10.510.10">
    <property type="entry name" value="Transferase(Phosphotransferase) domain 1"/>
    <property type="match status" value="1"/>
</dbReference>
<keyword evidence="8 12" id="KW-0067">ATP-binding</keyword>
<evidence type="ECO:0000256" key="3">
    <source>
        <dbReference type="ARBA" id="ARBA00022527"/>
    </source>
</evidence>
<dbReference type="InterPro" id="IPR000719">
    <property type="entry name" value="Prot_kinase_dom"/>
</dbReference>
<dbReference type="PROSITE" id="PS50011">
    <property type="entry name" value="PROTEIN_KINASE_DOM"/>
    <property type="match status" value="1"/>
</dbReference>
<dbReference type="InterPro" id="IPR035014">
    <property type="entry name" value="STKc_cGK"/>
</dbReference>
<dbReference type="PROSITE" id="PS00889">
    <property type="entry name" value="CNMP_BINDING_2"/>
    <property type="match status" value="1"/>
</dbReference>
<dbReference type="SUPFAM" id="SSF51206">
    <property type="entry name" value="cAMP-binding domain-like"/>
    <property type="match status" value="2"/>
</dbReference>
<evidence type="ECO:0000313" key="19">
    <source>
        <dbReference type="RefSeq" id="XP_017773066.1"/>
    </source>
</evidence>
<dbReference type="CDD" id="cd00038">
    <property type="entry name" value="CAP_ED"/>
    <property type="match status" value="2"/>
</dbReference>
<evidence type="ECO:0000256" key="7">
    <source>
        <dbReference type="ARBA" id="ARBA00022777"/>
    </source>
</evidence>
<evidence type="ECO:0000256" key="2">
    <source>
        <dbReference type="ARBA" id="ARBA00012428"/>
    </source>
</evidence>
<dbReference type="InterPro" id="IPR000961">
    <property type="entry name" value="AGC-kinase_C"/>
</dbReference>
<dbReference type="SMART" id="SM00133">
    <property type="entry name" value="S_TK_X"/>
    <property type="match status" value="1"/>
</dbReference>
<evidence type="ECO:0000256" key="5">
    <source>
        <dbReference type="ARBA" id="ARBA00022679"/>
    </source>
</evidence>
<dbReference type="CDD" id="cd05572">
    <property type="entry name" value="STKc_cGK"/>
    <property type="match status" value="1"/>
</dbReference>
<comment type="similarity">
    <text evidence="1 12">Belongs to the protein kinase superfamily. AGC Ser/Thr protein kinase family. cGMP subfamily.</text>
</comment>
<keyword evidence="5 12" id="KW-0808">Transferase</keyword>
<evidence type="ECO:0000259" key="16">
    <source>
        <dbReference type="PROSITE" id="PS50042"/>
    </source>
</evidence>
<dbReference type="InterPro" id="IPR002374">
    <property type="entry name" value="cGMP_dep_kinase"/>
</dbReference>
<dbReference type="Pfam" id="PF00069">
    <property type="entry name" value="Pkinase"/>
    <property type="match status" value="1"/>
</dbReference>
<dbReference type="SUPFAM" id="SSF56112">
    <property type="entry name" value="Protein kinase-like (PK-like)"/>
    <property type="match status" value="1"/>
</dbReference>
<dbReference type="Pfam" id="PF00027">
    <property type="entry name" value="cNMP_binding"/>
    <property type="match status" value="2"/>
</dbReference>
<dbReference type="InterPro" id="IPR017441">
    <property type="entry name" value="Protein_kinase_ATP_BS"/>
</dbReference>
<dbReference type="PROSITE" id="PS00888">
    <property type="entry name" value="CNMP_BINDING_1"/>
    <property type="match status" value="1"/>
</dbReference>
<reference evidence="19" key="1">
    <citation type="submission" date="2025-08" db="UniProtKB">
        <authorList>
            <consortium name="RefSeq"/>
        </authorList>
    </citation>
    <scope>IDENTIFICATION</scope>
    <source>
        <tissue evidence="19">Whole Larva</tissue>
    </source>
</reference>